<gene>
    <name evidence="10" type="ORF">EI42_00878</name>
</gene>
<protein>
    <recommendedName>
        <fullName evidence="1">non-specific serine/threonine protein kinase</fullName>
        <ecNumber evidence="1">2.7.11.1</ecNumber>
    </recommendedName>
</protein>
<dbReference type="CDD" id="cd14014">
    <property type="entry name" value="STKc_PknB_like"/>
    <property type="match status" value="1"/>
</dbReference>
<dbReference type="InterPro" id="IPR017441">
    <property type="entry name" value="Protein_kinase_ATP_BS"/>
</dbReference>
<dbReference type="EMBL" id="QKUF01000001">
    <property type="protein sequence ID" value="PZW36697.1"/>
    <property type="molecule type" value="Genomic_DNA"/>
</dbReference>
<dbReference type="GO" id="GO:0005524">
    <property type="term" value="F:ATP binding"/>
    <property type="evidence" value="ECO:0007669"/>
    <property type="project" value="UniProtKB-UniRule"/>
</dbReference>
<accession>A0A326UE32</accession>
<keyword evidence="8" id="KW-0472">Membrane</keyword>
<keyword evidence="10" id="KW-0723">Serine/threonine-protein kinase</keyword>
<dbReference type="AlphaFoldDB" id="A0A326UE32"/>
<dbReference type="GO" id="GO:0004674">
    <property type="term" value="F:protein serine/threonine kinase activity"/>
    <property type="evidence" value="ECO:0007669"/>
    <property type="project" value="UniProtKB-KW"/>
</dbReference>
<keyword evidence="2" id="KW-0808">Transferase</keyword>
<evidence type="ECO:0000256" key="1">
    <source>
        <dbReference type="ARBA" id="ARBA00012513"/>
    </source>
</evidence>
<dbReference type="OrthoDB" id="9801841at2"/>
<dbReference type="SUPFAM" id="SSF56112">
    <property type="entry name" value="Protein kinase-like (PK-like)"/>
    <property type="match status" value="1"/>
</dbReference>
<evidence type="ECO:0000256" key="7">
    <source>
        <dbReference type="SAM" id="MobiDB-lite"/>
    </source>
</evidence>
<keyword evidence="5 6" id="KW-0067">ATP-binding</keyword>
<proteinExistence type="predicted"/>
<comment type="caution">
    <text evidence="10">The sequence shown here is derived from an EMBL/GenBank/DDBJ whole genome shotgun (WGS) entry which is preliminary data.</text>
</comment>
<keyword evidence="8" id="KW-0812">Transmembrane</keyword>
<dbReference type="InterPro" id="IPR011009">
    <property type="entry name" value="Kinase-like_dom_sf"/>
</dbReference>
<evidence type="ECO:0000313" key="10">
    <source>
        <dbReference type="EMBL" id="PZW36697.1"/>
    </source>
</evidence>
<dbReference type="InterPro" id="IPR000719">
    <property type="entry name" value="Prot_kinase_dom"/>
</dbReference>
<evidence type="ECO:0000313" key="11">
    <source>
        <dbReference type="Proteomes" id="UP000248806"/>
    </source>
</evidence>
<evidence type="ECO:0000256" key="6">
    <source>
        <dbReference type="PROSITE-ProRule" id="PRU10141"/>
    </source>
</evidence>
<feature type="binding site" evidence="6">
    <location>
        <position position="40"/>
    </location>
    <ligand>
        <name>ATP</name>
        <dbReference type="ChEBI" id="CHEBI:30616"/>
    </ligand>
</feature>
<dbReference type="PANTHER" id="PTHR43289:SF6">
    <property type="entry name" value="SERINE_THREONINE-PROTEIN KINASE NEKL-3"/>
    <property type="match status" value="1"/>
</dbReference>
<organism evidence="10 11">
    <name type="scientific">Thermosporothrix hazakensis</name>
    <dbReference type="NCBI Taxonomy" id="644383"/>
    <lineage>
        <taxon>Bacteria</taxon>
        <taxon>Bacillati</taxon>
        <taxon>Chloroflexota</taxon>
        <taxon>Ktedonobacteria</taxon>
        <taxon>Ktedonobacterales</taxon>
        <taxon>Thermosporotrichaceae</taxon>
        <taxon>Thermosporothrix</taxon>
    </lineage>
</organism>
<evidence type="ECO:0000256" key="3">
    <source>
        <dbReference type="ARBA" id="ARBA00022741"/>
    </source>
</evidence>
<evidence type="ECO:0000256" key="4">
    <source>
        <dbReference type="ARBA" id="ARBA00022777"/>
    </source>
</evidence>
<reference evidence="10 11" key="1">
    <citation type="submission" date="2018-06" db="EMBL/GenBank/DDBJ databases">
        <title>Genomic Encyclopedia of Archaeal and Bacterial Type Strains, Phase II (KMG-II): from individual species to whole genera.</title>
        <authorList>
            <person name="Goeker M."/>
        </authorList>
    </citation>
    <scope>NUCLEOTIDE SEQUENCE [LARGE SCALE GENOMIC DNA]</scope>
    <source>
        <strain evidence="10 11">ATCC BAA-1881</strain>
    </source>
</reference>
<dbReference type="Gene3D" id="1.10.510.10">
    <property type="entry name" value="Transferase(Phosphotransferase) domain 1"/>
    <property type="match status" value="1"/>
</dbReference>
<dbReference type="Pfam" id="PF00069">
    <property type="entry name" value="Pkinase"/>
    <property type="match status" value="1"/>
</dbReference>
<dbReference type="PROSITE" id="PS00107">
    <property type="entry name" value="PROTEIN_KINASE_ATP"/>
    <property type="match status" value="1"/>
</dbReference>
<evidence type="ECO:0000256" key="8">
    <source>
        <dbReference type="SAM" id="Phobius"/>
    </source>
</evidence>
<feature type="transmembrane region" description="Helical" evidence="8">
    <location>
        <begin position="371"/>
        <end position="393"/>
    </location>
</feature>
<dbReference type="RefSeq" id="WP_111319164.1">
    <property type="nucleotide sequence ID" value="NZ_BIFX01000001.1"/>
</dbReference>
<evidence type="ECO:0000256" key="5">
    <source>
        <dbReference type="ARBA" id="ARBA00022840"/>
    </source>
</evidence>
<dbReference type="PROSITE" id="PS50011">
    <property type="entry name" value="PROTEIN_KINASE_DOM"/>
    <property type="match status" value="1"/>
</dbReference>
<sequence length="749" mass="82971">MSSNVQQIGKYRLLESLGKGGTSETWKAFDGQKRQHVIVKQLQAEVDNPTAFVQTTDILKALYHPNVIPLREGILENAGAYMVREFVTGKTLAHILQQKRQARETFSAQEIVEIFYPVAQAVEYAHRSRIIHGGLKPSNIFLRQPDGRGGSYSGEVVVTDFGAWQLLGNPANAQHRLSLTAMTYISPEQAWGNPGRPSSDIYALGVILYEICAGTVPFQGNRPVALLMQHANKAPVPLRAINPHISERLEAVIMNCLEKDASRRFQSAPELVSALADALQVPLPENTTPSLSGKQTSGWLQSVPRVIDATPAPKRPEQQPARTVASDVRSQSGLPADHRRNENVSQKSDQVQALSEMLASRQERQRRQQKLIVTVSALLALTLVLGIVLTLTLTLSMRSEPKVLGYASFSSSHLFEVKKDGRGNNDQMTVTLSNLEKQPAAGSSFYAWLLPDKGMSLASALLLGKLQLGDDGKATLFYQDKQQTNLFLRMSRLVVTEEPDPSPPQKLTTDTSKWRYYAEMPQSVGNDKTLLQQMRALLVQSPELKTYGIEAGLSGQMLQNMQNLFALSTHIYSVQLDGTQATSWDPTSLRQELAKLLIYLEGYEQGTKDASPISVTLSESEKQATQLGLVSGSKNYLGLLEQHLENMRQSPNLLQEHQEKLSTLRQEVKVQRQWLMQILNDAKQAVKMSDKQLTSTGVFVDIARYGSYAYTGCVEEKNNQKQPGFVEIYVQTQDLAALPLLSYAAGSEK</sequence>
<feature type="region of interest" description="Disordered" evidence="7">
    <location>
        <begin position="310"/>
        <end position="349"/>
    </location>
</feature>
<keyword evidence="4 10" id="KW-0418">Kinase</keyword>
<evidence type="ECO:0000256" key="2">
    <source>
        <dbReference type="ARBA" id="ARBA00022679"/>
    </source>
</evidence>
<keyword evidence="11" id="KW-1185">Reference proteome</keyword>
<dbReference type="Gene3D" id="3.30.200.20">
    <property type="entry name" value="Phosphorylase Kinase, domain 1"/>
    <property type="match status" value="1"/>
</dbReference>
<dbReference type="PANTHER" id="PTHR43289">
    <property type="entry name" value="MITOGEN-ACTIVATED PROTEIN KINASE KINASE KINASE 20-RELATED"/>
    <property type="match status" value="1"/>
</dbReference>
<dbReference type="Proteomes" id="UP000248806">
    <property type="component" value="Unassembled WGS sequence"/>
</dbReference>
<name>A0A326UE32_THEHA</name>
<keyword evidence="8" id="KW-1133">Transmembrane helix</keyword>
<keyword evidence="3 6" id="KW-0547">Nucleotide-binding</keyword>
<feature type="domain" description="Protein kinase" evidence="9">
    <location>
        <begin position="11"/>
        <end position="276"/>
    </location>
</feature>
<evidence type="ECO:0000259" key="9">
    <source>
        <dbReference type="PROSITE" id="PS50011"/>
    </source>
</evidence>
<dbReference type="EC" id="2.7.11.1" evidence="1"/>